<dbReference type="EC" id="4.3.99.3" evidence="8"/>
<comment type="pathway">
    <text evidence="8">Purine metabolism; 7-cyano-7-deazaguanine biosynthesis.</text>
</comment>
<feature type="binding site" evidence="8">
    <location>
        <position position="104"/>
    </location>
    <ligand>
        <name>S-adenosyl-L-methionine</name>
        <dbReference type="ChEBI" id="CHEBI:59789"/>
    </ligand>
</feature>
<evidence type="ECO:0000256" key="8">
    <source>
        <dbReference type="HAMAP-Rule" id="MF_00917"/>
    </source>
</evidence>
<dbReference type="SUPFAM" id="SSF102114">
    <property type="entry name" value="Radical SAM enzymes"/>
    <property type="match status" value="1"/>
</dbReference>
<dbReference type="SFLD" id="SFLDS00029">
    <property type="entry name" value="Radical_SAM"/>
    <property type="match status" value="1"/>
</dbReference>
<dbReference type="CDD" id="cd01335">
    <property type="entry name" value="Radical_SAM"/>
    <property type="match status" value="1"/>
</dbReference>
<dbReference type="PANTHER" id="PTHR42836:SF1">
    <property type="entry name" value="7-CARBOXY-7-DEAZAGUANINE SYNTHASE"/>
    <property type="match status" value="1"/>
</dbReference>
<feature type="binding site" evidence="8">
    <location>
        <position position="102"/>
    </location>
    <ligand>
        <name>substrate</name>
    </ligand>
</feature>
<name>A0A518BI89_9BACT</name>
<keyword evidence="4 8" id="KW-0460">Magnesium</keyword>
<evidence type="ECO:0000256" key="1">
    <source>
        <dbReference type="ARBA" id="ARBA00022485"/>
    </source>
</evidence>
<feature type="binding site" evidence="8">
    <location>
        <position position="54"/>
    </location>
    <ligand>
        <name>Mg(2+)</name>
        <dbReference type="ChEBI" id="CHEBI:18420"/>
    </ligand>
</feature>
<evidence type="ECO:0000256" key="5">
    <source>
        <dbReference type="ARBA" id="ARBA00023004"/>
    </source>
</evidence>
<evidence type="ECO:0000256" key="4">
    <source>
        <dbReference type="ARBA" id="ARBA00022842"/>
    </source>
</evidence>
<comment type="cofactor">
    <cofactor evidence="8">
        <name>S-adenosyl-L-methionine</name>
        <dbReference type="ChEBI" id="CHEBI:59789"/>
    </cofactor>
    <text evidence="8">Binds 1 S-adenosyl-L-methionine per subunit.</text>
</comment>
<dbReference type="EMBL" id="CP036287">
    <property type="protein sequence ID" value="QDU66686.1"/>
    <property type="molecule type" value="Genomic_DNA"/>
</dbReference>
<dbReference type="PANTHER" id="PTHR42836">
    <property type="entry name" value="7-CARBOXY-7-DEAZAGUANINE SYNTHASE"/>
    <property type="match status" value="1"/>
</dbReference>
<feature type="binding site" evidence="8">
    <location>
        <position position="45"/>
    </location>
    <ligand>
        <name>[4Fe-4S] cluster</name>
        <dbReference type="ChEBI" id="CHEBI:49883"/>
        <note>4Fe-4S-S-AdoMet</note>
    </ligand>
</feature>
<evidence type="ECO:0000256" key="9">
    <source>
        <dbReference type="SAM" id="MobiDB-lite"/>
    </source>
</evidence>
<dbReference type="InterPro" id="IPR013785">
    <property type="entry name" value="Aldolase_TIM"/>
</dbReference>
<dbReference type="UniPathway" id="UPA00391"/>
<dbReference type="GO" id="GO:1904047">
    <property type="term" value="F:S-adenosyl-L-methionine binding"/>
    <property type="evidence" value="ECO:0007669"/>
    <property type="project" value="UniProtKB-UniRule"/>
</dbReference>
<dbReference type="GO" id="GO:0051539">
    <property type="term" value="F:4 iron, 4 sulfur cluster binding"/>
    <property type="evidence" value="ECO:0007669"/>
    <property type="project" value="UniProtKB-UniRule"/>
</dbReference>
<keyword evidence="1 8" id="KW-0004">4Fe-4S</keyword>
<comment type="similarity">
    <text evidence="8">Belongs to the radical SAM superfamily. 7-carboxy-7-deazaguanine synthase family.</text>
</comment>
<comment type="function">
    <text evidence="8">Catalyzes the complex heterocyclic radical-mediated conversion of 6-carboxy-5,6,7,8-tetrahydropterin (CPH4) to 7-carboxy-7-deazaguanine (CDG), a step common to the biosynthetic pathways of all 7-deazapurine-containing compounds.</text>
</comment>
<dbReference type="InterPro" id="IPR058240">
    <property type="entry name" value="rSAM_sf"/>
</dbReference>
<dbReference type="GO" id="GO:0000287">
    <property type="term" value="F:magnesium ion binding"/>
    <property type="evidence" value="ECO:0007669"/>
    <property type="project" value="UniProtKB-UniRule"/>
</dbReference>
<accession>A0A518BI89</accession>
<evidence type="ECO:0000313" key="12">
    <source>
        <dbReference type="Proteomes" id="UP000316921"/>
    </source>
</evidence>
<dbReference type="GO" id="GO:0008616">
    <property type="term" value="P:tRNA queuosine(34) biosynthetic process"/>
    <property type="evidence" value="ECO:0007669"/>
    <property type="project" value="UniProtKB-UniRule"/>
</dbReference>
<keyword evidence="7 8" id="KW-0456">Lyase</keyword>
<dbReference type="Proteomes" id="UP000316921">
    <property type="component" value="Chromosome"/>
</dbReference>
<dbReference type="KEGG" id="pbap:Pla133_17620"/>
<evidence type="ECO:0000256" key="6">
    <source>
        <dbReference type="ARBA" id="ARBA00023014"/>
    </source>
</evidence>
<dbReference type="AlphaFoldDB" id="A0A518BI89"/>
<sequence length="283" mass="30627">MRTSTPAAATRRRGARAPVLEVFASIQGEGRYVGEPQVFVRLRGCPLRCSYCDTPHSWLLREGDRAHIAGGDPTDDAWASPFQVACWVAQAEPGVPRAVSLTGGEPLLWPDFLVELAGMLGQRPLRLETAGAHPDALERVRDVIAHVSLDLKLPSDLGPPVELPRGSSAPEGELRHEPVDDAVPRNAAEWRATRRETLPLLRGRDAVGKLIVTSQSPVAEVLEVLEDVAELCAELPIVIQPATPVARAGQPSAAELDAVVELALELGLETRLLPQLHRLMDRP</sequence>
<evidence type="ECO:0000259" key="10">
    <source>
        <dbReference type="PROSITE" id="PS51918"/>
    </source>
</evidence>
<dbReference type="HAMAP" id="MF_00917">
    <property type="entry name" value="QueE"/>
    <property type="match status" value="1"/>
</dbReference>
<keyword evidence="12" id="KW-1185">Reference proteome</keyword>
<comment type="subunit">
    <text evidence="8">Homodimer.</text>
</comment>
<dbReference type="GO" id="GO:0016840">
    <property type="term" value="F:carbon-nitrogen lyase activity"/>
    <property type="evidence" value="ECO:0007669"/>
    <property type="project" value="UniProtKB-UniRule"/>
</dbReference>
<keyword evidence="5 8" id="KW-0408">Iron</keyword>
<feature type="binding site" evidence="8">
    <location>
        <position position="49"/>
    </location>
    <ligand>
        <name>[4Fe-4S] cluster</name>
        <dbReference type="ChEBI" id="CHEBI:49883"/>
        <note>4Fe-4S-S-AdoMet</note>
    </ligand>
</feature>
<comment type="caution">
    <text evidence="8">Lacks conserved residue(s) required for the propagation of feature annotation.</text>
</comment>
<dbReference type="PROSITE" id="PS51918">
    <property type="entry name" value="RADICAL_SAM"/>
    <property type="match status" value="1"/>
</dbReference>
<feature type="region of interest" description="Disordered" evidence="9">
    <location>
        <begin position="158"/>
        <end position="179"/>
    </location>
</feature>
<dbReference type="RefSeq" id="WP_145064501.1">
    <property type="nucleotide sequence ID" value="NZ_CP036287.1"/>
</dbReference>
<feature type="binding site" evidence="8">
    <location>
        <position position="41"/>
    </location>
    <ligand>
        <name>substrate</name>
    </ligand>
</feature>
<feature type="binding site" evidence="8">
    <location>
        <position position="283"/>
    </location>
    <ligand>
        <name>substrate</name>
    </ligand>
</feature>
<comment type="cofactor">
    <cofactor evidence="8">
        <name>Mg(2+)</name>
        <dbReference type="ChEBI" id="CHEBI:18420"/>
    </cofactor>
</comment>
<evidence type="ECO:0000256" key="2">
    <source>
        <dbReference type="ARBA" id="ARBA00022691"/>
    </source>
</evidence>
<dbReference type="Gene3D" id="3.20.20.70">
    <property type="entry name" value="Aldolase class I"/>
    <property type="match status" value="1"/>
</dbReference>
<proteinExistence type="inferred from homology"/>
<evidence type="ECO:0000256" key="3">
    <source>
        <dbReference type="ARBA" id="ARBA00022723"/>
    </source>
</evidence>
<comment type="cofactor">
    <cofactor evidence="8">
        <name>[4Fe-4S] cluster</name>
        <dbReference type="ChEBI" id="CHEBI:49883"/>
    </cofactor>
    <text evidence="8">Binds 1 [4Fe-4S] cluster. The cluster is coordinated with 3 cysteines and an exchangeable S-adenosyl-L-methionine.</text>
</comment>
<keyword evidence="2 8" id="KW-0949">S-adenosyl-L-methionine</keyword>
<feature type="binding site" evidence="8">
    <location>
        <position position="52"/>
    </location>
    <ligand>
        <name>[4Fe-4S] cluster</name>
        <dbReference type="ChEBI" id="CHEBI:49883"/>
        <note>4Fe-4S-S-AdoMet</note>
    </ligand>
</feature>
<evidence type="ECO:0000313" key="11">
    <source>
        <dbReference type="EMBL" id="QDU66686.1"/>
    </source>
</evidence>
<dbReference type="InterPro" id="IPR024924">
    <property type="entry name" value="7-CO-7-deazaguanine_synth-like"/>
</dbReference>
<organism evidence="11 12">
    <name type="scientific">Engelhardtia mirabilis</name>
    <dbReference type="NCBI Taxonomy" id="2528011"/>
    <lineage>
        <taxon>Bacteria</taxon>
        <taxon>Pseudomonadati</taxon>
        <taxon>Planctomycetota</taxon>
        <taxon>Planctomycetia</taxon>
        <taxon>Planctomycetia incertae sedis</taxon>
        <taxon>Engelhardtia</taxon>
    </lineage>
</organism>
<dbReference type="InterPro" id="IPR007197">
    <property type="entry name" value="rSAM"/>
</dbReference>
<gene>
    <name evidence="8 11" type="primary">queE</name>
    <name evidence="11" type="ORF">Pla133_17620</name>
</gene>
<feature type="binding site" evidence="8">
    <location>
        <begin position="51"/>
        <end position="53"/>
    </location>
    <ligand>
        <name>S-adenosyl-L-methionine</name>
        <dbReference type="ChEBI" id="CHEBI:59789"/>
    </ligand>
</feature>
<dbReference type="Pfam" id="PF04055">
    <property type="entry name" value="Radical_SAM"/>
    <property type="match status" value="1"/>
</dbReference>
<keyword evidence="8" id="KW-0671">Queuosine biosynthesis</keyword>
<protein>
    <recommendedName>
        <fullName evidence="8">7-carboxy-7-deazaguanine synthase</fullName>
        <shortName evidence="8">CDG synthase</shortName>
        <ecNumber evidence="8">4.3.99.3</ecNumber>
    </recommendedName>
    <alternativeName>
        <fullName evidence="8">Queuosine biosynthesis protein QueE</fullName>
    </alternativeName>
</protein>
<evidence type="ECO:0000256" key="7">
    <source>
        <dbReference type="ARBA" id="ARBA00023239"/>
    </source>
</evidence>
<feature type="domain" description="Radical SAM core" evidence="10">
    <location>
        <begin position="32"/>
        <end position="283"/>
    </location>
</feature>
<reference evidence="11 12" key="1">
    <citation type="submission" date="2019-02" db="EMBL/GenBank/DDBJ databases">
        <title>Deep-cultivation of Planctomycetes and their phenomic and genomic characterization uncovers novel biology.</title>
        <authorList>
            <person name="Wiegand S."/>
            <person name="Jogler M."/>
            <person name="Boedeker C."/>
            <person name="Pinto D."/>
            <person name="Vollmers J."/>
            <person name="Rivas-Marin E."/>
            <person name="Kohn T."/>
            <person name="Peeters S.H."/>
            <person name="Heuer A."/>
            <person name="Rast P."/>
            <person name="Oberbeckmann S."/>
            <person name="Bunk B."/>
            <person name="Jeske O."/>
            <person name="Meyerdierks A."/>
            <person name="Storesund J.E."/>
            <person name="Kallscheuer N."/>
            <person name="Luecker S."/>
            <person name="Lage O.M."/>
            <person name="Pohl T."/>
            <person name="Merkel B.J."/>
            <person name="Hornburger P."/>
            <person name="Mueller R.-W."/>
            <person name="Bruemmer F."/>
            <person name="Labrenz M."/>
            <person name="Spormann A.M."/>
            <person name="Op den Camp H."/>
            <person name="Overmann J."/>
            <person name="Amann R."/>
            <person name="Jetten M.S.M."/>
            <person name="Mascher T."/>
            <person name="Medema M.H."/>
            <person name="Devos D.P."/>
            <person name="Kaster A.-K."/>
            <person name="Ovreas L."/>
            <person name="Rohde M."/>
            <person name="Galperin M.Y."/>
            <person name="Jogler C."/>
        </authorList>
    </citation>
    <scope>NUCLEOTIDE SEQUENCE [LARGE SCALE GENOMIC DNA]</scope>
    <source>
        <strain evidence="11 12">Pla133</strain>
    </source>
</reference>
<keyword evidence="6 8" id="KW-0411">Iron-sulfur</keyword>
<comment type="catalytic activity">
    <reaction evidence="8">
        <text>6-carboxy-5,6,7,8-tetrahydropterin + H(+) = 7-carboxy-7-carbaguanine + NH4(+)</text>
        <dbReference type="Rhea" id="RHEA:27974"/>
        <dbReference type="ChEBI" id="CHEBI:15378"/>
        <dbReference type="ChEBI" id="CHEBI:28938"/>
        <dbReference type="ChEBI" id="CHEBI:61032"/>
        <dbReference type="ChEBI" id="CHEBI:61036"/>
        <dbReference type="EC" id="4.3.99.3"/>
    </reaction>
</comment>
<keyword evidence="3 8" id="KW-0479">Metal-binding</keyword>
<feature type="binding site" evidence="8">
    <location>
        <begin position="26"/>
        <end position="28"/>
    </location>
    <ligand>
        <name>substrate</name>
    </ligand>
</feature>